<evidence type="ECO:0000256" key="8">
    <source>
        <dbReference type="ARBA" id="ARBA00023180"/>
    </source>
</evidence>
<dbReference type="Gene3D" id="1.20.1070.10">
    <property type="entry name" value="Rhodopsin 7-helix transmembrane proteins"/>
    <property type="match status" value="1"/>
</dbReference>
<keyword evidence="9 10" id="KW-0807">Transducer</keyword>
<dbReference type="PANTHER" id="PTHR24244">
    <property type="entry name" value="NEUROPEPTIDE S RECEPTOR"/>
    <property type="match status" value="1"/>
</dbReference>
<accession>V3ZUI2</accession>
<dbReference type="OrthoDB" id="5987909at2759"/>
<dbReference type="CTD" id="20232646"/>
<feature type="non-terminal residue" evidence="12">
    <location>
        <position position="1"/>
    </location>
</feature>
<gene>
    <name evidence="12" type="ORF">LOTGIDRAFT_126859</name>
</gene>
<dbReference type="InterPro" id="IPR000276">
    <property type="entry name" value="GPCR_Rhodpsn"/>
</dbReference>
<dbReference type="InterPro" id="IPR001817">
    <property type="entry name" value="Vasoprsn_rcpt"/>
</dbReference>
<name>V3ZUI2_LOTGI</name>
<dbReference type="HOGENOM" id="CLU_009579_15_0_1"/>
<evidence type="ECO:0000256" key="3">
    <source>
        <dbReference type="ARBA" id="ARBA00022692"/>
    </source>
</evidence>
<keyword evidence="13" id="KW-1185">Reference proteome</keyword>
<dbReference type="GO" id="GO:0008188">
    <property type="term" value="F:neuropeptide receptor activity"/>
    <property type="evidence" value="ECO:0007669"/>
    <property type="project" value="InterPro"/>
</dbReference>
<evidence type="ECO:0000256" key="10">
    <source>
        <dbReference type="RuleBase" id="RU046427"/>
    </source>
</evidence>
<dbReference type="Pfam" id="PF00001">
    <property type="entry name" value="7tm_1"/>
    <property type="match status" value="1"/>
</dbReference>
<keyword evidence="4 10" id="KW-1133">Transmembrane helix</keyword>
<protein>
    <recommendedName>
        <fullName evidence="11">G-protein coupled receptors family 1 profile domain-containing protein</fullName>
    </recommendedName>
</protein>
<feature type="transmembrane region" description="Helical" evidence="10">
    <location>
        <begin position="12"/>
        <end position="31"/>
    </location>
</feature>
<dbReference type="KEGG" id="lgi:LOTGIDRAFT_126859"/>
<dbReference type="OMA" id="WVISTIF"/>
<evidence type="ECO:0000256" key="7">
    <source>
        <dbReference type="ARBA" id="ARBA00023170"/>
    </source>
</evidence>
<dbReference type="Proteomes" id="UP000030746">
    <property type="component" value="Unassembled WGS sequence"/>
</dbReference>
<feature type="transmembrane region" description="Helical" evidence="10">
    <location>
        <begin position="43"/>
        <end position="63"/>
    </location>
</feature>
<feature type="transmembrane region" description="Helical" evidence="10">
    <location>
        <begin position="161"/>
        <end position="194"/>
    </location>
</feature>
<dbReference type="EMBL" id="KB202793">
    <property type="protein sequence ID" value="ESO88017.1"/>
    <property type="molecule type" value="Genomic_DNA"/>
</dbReference>
<evidence type="ECO:0000256" key="9">
    <source>
        <dbReference type="ARBA" id="ARBA00023224"/>
    </source>
</evidence>
<sequence length="307" mass="35104">YIFQVPQLTFVSAMFLFIVVGNVCVLAAIQLSKNGRKTRMNFFIMHLALADLLVGVICVMTDLLSKITIEWHAGNAMCKILQYLQATVTYLSTFVLVSLSIDRYDAVARPMNFSRSAYQARLLITFAWLSALMFALPAPFLYHEEEQQGKIQCWMDFPEYWHWQLFFTLVSVVTFILPAIIISGCYIAIISIIWSKGQSRRDGMDETHNLPRIGYGSREHMVCRRTNSNRGIIPQAKIRTIKMTLIIVIVFILCWSPFFIYNILELYETIPINDPLSTFIQSAAPLNSAANPIIYGIFSTRICVNLR</sequence>
<feature type="transmembrane region" description="Helical" evidence="10">
    <location>
        <begin position="122"/>
        <end position="141"/>
    </location>
</feature>
<dbReference type="PROSITE" id="PS00237">
    <property type="entry name" value="G_PROTEIN_RECEP_F1_1"/>
    <property type="match status" value="1"/>
</dbReference>
<dbReference type="InterPro" id="IPR017452">
    <property type="entry name" value="GPCR_Rhodpsn_7TM"/>
</dbReference>
<feature type="domain" description="G-protein coupled receptors family 1 profile" evidence="11">
    <location>
        <begin position="21"/>
        <end position="295"/>
    </location>
</feature>
<evidence type="ECO:0000259" key="11">
    <source>
        <dbReference type="PROSITE" id="PS50262"/>
    </source>
</evidence>
<evidence type="ECO:0000256" key="2">
    <source>
        <dbReference type="ARBA" id="ARBA00022475"/>
    </source>
</evidence>
<organism evidence="12 13">
    <name type="scientific">Lottia gigantea</name>
    <name type="common">Giant owl limpet</name>
    <dbReference type="NCBI Taxonomy" id="225164"/>
    <lineage>
        <taxon>Eukaryota</taxon>
        <taxon>Metazoa</taxon>
        <taxon>Spiralia</taxon>
        <taxon>Lophotrochozoa</taxon>
        <taxon>Mollusca</taxon>
        <taxon>Gastropoda</taxon>
        <taxon>Patellogastropoda</taxon>
        <taxon>Lottioidea</taxon>
        <taxon>Lottiidae</taxon>
        <taxon>Lottia</taxon>
    </lineage>
</organism>
<reference evidence="12 13" key="1">
    <citation type="journal article" date="2013" name="Nature">
        <title>Insights into bilaterian evolution from three spiralian genomes.</title>
        <authorList>
            <person name="Simakov O."/>
            <person name="Marletaz F."/>
            <person name="Cho S.J."/>
            <person name="Edsinger-Gonzales E."/>
            <person name="Havlak P."/>
            <person name="Hellsten U."/>
            <person name="Kuo D.H."/>
            <person name="Larsson T."/>
            <person name="Lv J."/>
            <person name="Arendt D."/>
            <person name="Savage R."/>
            <person name="Osoegawa K."/>
            <person name="de Jong P."/>
            <person name="Grimwood J."/>
            <person name="Chapman J.A."/>
            <person name="Shapiro H."/>
            <person name="Aerts A."/>
            <person name="Otillar R.P."/>
            <person name="Terry A.Y."/>
            <person name="Boore J.L."/>
            <person name="Grigoriev I.V."/>
            <person name="Lindberg D.R."/>
            <person name="Seaver E.C."/>
            <person name="Weisblat D.A."/>
            <person name="Putnam N.H."/>
            <person name="Rokhsar D.S."/>
        </authorList>
    </citation>
    <scope>NUCLEOTIDE SEQUENCE [LARGE SCALE GENOMIC DNA]</scope>
</reference>
<evidence type="ECO:0000313" key="13">
    <source>
        <dbReference type="Proteomes" id="UP000030746"/>
    </source>
</evidence>
<evidence type="ECO:0000256" key="6">
    <source>
        <dbReference type="ARBA" id="ARBA00023136"/>
    </source>
</evidence>
<dbReference type="GO" id="GO:0005000">
    <property type="term" value="F:vasopressin receptor activity"/>
    <property type="evidence" value="ECO:0007669"/>
    <property type="project" value="InterPro"/>
</dbReference>
<proteinExistence type="inferred from homology"/>
<dbReference type="PROSITE" id="PS50262">
    <property type="entry name" value="G_PROTEIN_RECEP_F1_2"/>
    <property type="match status" value="1"/>
</dbReference>
<evidence type="ECO:0000256" key="1">
    <source>
        <dbReference type="ARBA" id="ARBA00004651"/>
    </source>
</evidence>
<dbReference type="GeneID" id="20232646"/>
<evidence type="ECO:0000313" key="12">
    <source>
        <dbReference type="EMBL" id="ESO88017.1"/>
    </source>
</evidence>
<dbReference type="AlphaFoldDB" id="V3ZUI2"/>
<keyword evidence="7 10" id="KW-0675">Receptor</keyword>
<dbReference type="PANTHER" id="PTHR24244:SF1">
    <property type="entry name" value="G-PROTEIN COUPLED RECEPTORS FAMILY 1 PROFILE DOMAIN-CONTAINING PROTEIN"/>
    <property type="match status" value="1"/>
</dbReference>
<dbReference type="SUPFAM" id="SSF81321">
    <property type="entry name" value="Family A G protein-coupled receptor-like"/>
    <property type="match status" value="1"/>
</dbReference>
<keyword evidence="5 10" id="KW-0297">G-protein coupled receptor</keyword>
<dbReference type="STRING" id="225164.V3ZUI2"/>
<dbReference type="RefSeq" id="XP_009061331.1">
    <property type="nucleotide sequence ID" value="XM_009063083.1"/>
</dbReference>
<keyword evidence="8 10" id="KW-0325">Glycoprotein</keyword>
<dbReference type="InterPro" id="IPR027294">
    <property type="entry name" value="NPS_rcpt"/>
</dbReference>
<feature type="transmembrane region" description="Helical" evidence="10">
    <location>
        <begin position="83"/>
        <end position="101"/>
    </location>
</feature>
<comment type="similarity">
    <text evidence="10">Belongs to the G-protein coupled receptor 1 family. Vasopressin/oxytocin receptor subfamily.</text>
</comment>
<keyword evidence="3 10" id="KW-0812">Transmembrane</keyword>
<comment type="caution">
    <text evidence="10">Lacks conserved residue(s) required for the propagation of feature annotation.</text>
</comment>
<dbReference type="PRINTS" id="PR00896">
    <property type="entry name" value="VASOPRESSINR"/>
</dbReference>
<keyword evidence="2" id="KW-1003">Cell membrane</keyword>
<keyword evidence="6 10" id="KW-0472">Membrane</keyword>
<dbReference type="GO" id="GO:0005886">
    <property type="term" value="C:plasma membrane"/>
    <property type="evidence" value="ECO:0007669"/>
    <property type="project" value="UniProtKB-SubCell"/>
</dbReference>
<evidence type="ECO:0000256" key="4">
    <source>
        <dbReference type="ARBA" id="ARBA00022989"/>
    </source>
</evidence>
<evidence type="ECO:0000256" key="5">
    <source>
        <dbReference type="ARBA" id="ARBA00023040"/>
    </source>
</evidence>
<feature type="transmembrane region" description="Helical" evidence="10">
    <location>
        <begin position="245"/>
        <end position="264"/>
    </location>
</feature>
<dbReference type="PRINTS" id="PR00237">
    <property type="entry name" value="GPCRRHODOPSN"/>
</dbReference>
<comment type="subcellular location">
    <subcellularLocation>
        <location evidence="1 10">Cell membrane</location>
        <topology evidence="1 10">Multi-pass membrane protein</topology>
    </subcellularLocation>
</comment>